<evidence type="ECO:0000313" key="2">
    <source>
        <dbReference type="EMBL" id="CAB3229797.1"/>
    </source>
</evidence>
<evidence type="ECO:0000256" key="1">
    <source>
        <dbReference type="SAM" id="MobiDB-lite"/>
    </source>
</evidence>
<dbReference type="EMBL" id="CADEBC010000572">
    <property type="protein sequence ID" value="CAB3255201.1"/>
    <property type="molecule type" value="Genomic_DNA"/>
</dbReference>
<dbReference type="OrthoDB" id="10551832at2759"/>
<evidence type="ECO:0000313" key="4">
    <source>
        <dbReference type="Proteomes" id="UP000494106"/>
    </source>
</evidence>
<organism evidence="3 4">
    <name type="scientific">Arctia plantaginis</name>
    <name type="common">Wood tiger moth</name>
    <name type="synonym">Phalaena plantaginis</name>
    <dbReference type="NCBI Taxonomy" id="874455"/>
    <lineage>
        <taxon>Eukaryota</taxon>
        <taxon>Metazoa</taxon>
        <taxon>Ecdysozoa</taxon>
        <taxon>Arthropoda</taxon>
        <taxon>Hexapoda</taxon>
        <taxon>Insecta</taxon>
        <taxon>Pterygota</taxon>
        <taxon>Neoptera</taxon>
        <taxon>Endopterygota</taxon>
        <taxon>Lepidoptera</taxon>
        <taxon>Glossata</taxon>
        <taxon>Ditrysia</taxon>
        <taxon>Noctuoidea</taxon>
        <taxon>Erebidae</taxon>
        <taxon>Arctiinae</taxon>
        <taxon>Arctia</taxon>
    </lineage>
</organism>
<protein>
    <submittedName>
        <fullName evidence="3">Uncharacterized protein</fullName>
    </submittedName>
</protein>
<feature type="region of interest" description="Disordered" evidence="1">
    <location>
        <begin position="63"/>
        <end position="95"/>
    </location>
</feature>
<sequence length="95" mass="10261">MAEGNLKFNIAEDRKCSNRNVNHVTIVGGQSRVVDVVRTSRRPSAGGGYKSSVSLVPSLRAVRRGNSTLQSTRLRDTGYSRNRPPARGAGPSTCF</sequence>
<name>A0A8S1B8S9_ARCPL</name>
<comment type="caution">
    <text evidence="3">The sequence shown here is derived from an EMBL/GenBank/DDBJ whole genome shotgun (WGS) entry which is preliminary data.</text>
</comment>
<keyword evidence="4" id="KW-1185">Reference proteome</keyword>
<dbReference type="EMBL" id="CADEBD010000286">
    <property type="protein sequence ID" value="CAB3229797.1"/>
    <property type="molecule type" value="Genomic_DNA"/>
</dbReference>
<gene>
    <name evidence="3" type="ORF">APLA_LOCUS14774</name>
    <name evidence="2" type="ORF">APLA_LOCUS4330</name>
</gene>
<dbReference type="AlphaFoldDB" id="A0A8S1B8S9"/>
<evidence type="ECO:0000313" key="5">
    <source>
        <dbReference type="Proteomes" id="UP000494256"/>
    </source>
</evidence>
<evidence type="ECO:0000313" key="3">
    <source>
        <dbReference type="EMBL" id="CAB3255201.1"/>
    </source>
</evidence>
<dbReference type="Proteomes" id="UP000494106">
    <property type="component" value="Unassembled WGS sequence"/>
</dbReference>
<accession>A0A8S1B8S9</accession>
<dbReference type="Proteomes" id="UP000494256">
    <property type="component" value="Unassembled WGS sequence"/>
</dbReference>
<proteinExistence type="predicted"/>
<reference evidence="4 5" key="1">
    <citation type="submission" date="2020-04" db="EMBL/GenBank/DDBJ databases">
        <authorList>
            <person name="Wallbank WR R."/>
            <person name="Pardo Diaz C."/>
            <person name="Kozak K."/>
            <person name="Martin S."/>
            <person name="Jiggins C."/>
            <person name="Moest M."/>
            <person name="Warren A I."/>
            <person name="Byers J.R.P. K."/>
            <person name="Montejo-Kovacevich G."/>
            <person name="Yen C E."/>
        </authorList>
    </citation>
    <scope>NUCLEOTIDE SEQUENCE [LARGE SCALE GENOMIC DNA]</scope>
</reference>